<dbReference type="CDD" id="cd06223">
    <property type="entry name" value="PRTases_typeI"/>
    <property type="match status" value="1"/>
</dbReference>
<comment type="caution">
    <text evidence="2">The sequence shown here is derived from an EMBL/GenBank/DDBJ whole genome shotgun (WGS) entry which is preliminary data.</text>
</comment>
<dbReference type="InterPro" id="IPR029057">
    <property type="entry name" value="PRTase-like"/>
</dbReference>
<dbReference type="Proteomes" id="UP000599688">
    <property type="component" value="Unassembled WGS sequence"/>
</dbReference>
<dbReference type="InterPro" id="IPR050137">
    <property type="entry name" value="PyrR_bifunctional"/>
</dbReference>
<dbReference type="GO" id="GO:0016757">
    <property type="term" value="F:glycosyltransferase activity"/>
    <property type="evidence" value="ECO:0007669"/>
    <property type="project" value="UniProtKB-KW"/>
</dbReference>
<dbReference type="RefSeq" id="WP_188406438.1">
    <property type="nucleotide sequence ID" value="NZ_BMGL01000009.1"/>
</dbReference>
<dbReference type="InterPro" id="IPR000836">
    <property type="entry name" value="PRTase_dom"/>
</dbReference>
<sequence length="167" mass="18644">MKQSTNHIILNANQIQQKTKRIAFQILEDHLHENEIILVGIKNSGYAFAEALGEELKNITNIDIKLGSLSINKRNPIEALQTSLKVDDYQDKCVVVVDDVLNSGATLIYAVKHFLAVPLKQLKTAVLVDRSHKKFPVKANYKGLSLSTSLQETVQVEFGKNAKVSLY</sequence>
<protein>
    <submittedName>
        <fullName evidence="2">Phosphoribosyltransferase</fullName>
    </submittedName>
</protein>
<dbReference type="PANTHER" id="PTHR11608:SF0">
    <property type="entry name" value="BIFUNCTIONAL PROTEIN PYRR"/>
    <property type="match status" value="1"/>
</dbReference>
<dbReference type="Gene3D" id="3.40.50.2020">
    <property type="match status" value="1"/>
</dbReference>
<keyword evidence="2" id="KW-0808">Transferase</keyword>
<dbReference type="PANTHER" id="PTHR11608">
    <property type="entry name" value="BIFUNCTIONAL PROTEIN PYRR"/>
    <property type="match status" value="1"/>
</dbReference>
<name>A0A916ZWA8_9FLAO</name>
<dbReference type="Pfam" id="PF00156">
    <property type="entry name" value="Pribosyltran"/>
    <property type="match status" value="1"/>
</dbReference>
<dbReference type="AlphaFoldDB" id="A0A916ZWA8"/>
<gene>
    <name evidence="2" type="primary">pyrR2</name>
    <name evidence="2" type="ORF">GCM10010831_17330</name>
</gene>
<dbReference type="SUPFAM" id="SSF53271">
    <property type="entry name" value="PRTase-like"/>
    <property type="match status" value="1"/>
</dbReference>
<evidence type="ECO:0000259" key="1">
    <source>
        <dbReference type="Pfam" id="PF00156"/>
    </source>
</evidence>
<dbReference type="EMBL" id="BMGL01000009">
    <property type="protein sequence ID" value="GGE16579.1"/>
    <property type="molecule type" value="Genomic_DNA"/>
</dbReference>
<accession>A0A916ZWA8</accession>
<evidence type="ECO:0000313" key="3">
    <source>
        <dbReference type="Proteomes" id="UP000599688"/>
    </source>
</evidence>
<reference evidence="2 3" key="1">
    <citation type="journal article" date="2014" name="Int. J. Syst. Evol. Microbiol.">
        <title>Complete genome sequence of Corynebacterium casei LMG S-19264T (=DSM 44701T), isolated from a smear-ripened cheese.</title>
        <authorList>
            <consortium name="US DOE Joint Genome Institute (JGI-PGF)"/>
            <person name="Walter F."/>
            <person name="Albersmeier A."/>
            <person name="Kalinowski J."/>
            <person name="Ruckert C."/>
        </authorList>
    </citation>
    <scope>NUCLEOTIDE SEQUENCE [LARGE SCALE GENOMIC DNA]</scope>
    <source>
        <strain evidence="2 3">CGMCC 1.12925</strain>
    </source>
</reference>
<feature type="domain" description="Phosphoribosyltransferase" evidence="1">
    <location>
        <begin position="9"/>
        <end position="145"/>
    </location>
</feature>
<organism evidence="2 3">
    <name type="scientific">Psychroflexus salis</name>
    <dbReference type="NCBI Taxonomy" id="1526574"/>
    <lineage>
        <taxon>Bacteria</taxon>
        <taxon>Pseudomonadati</taxon>
        <taxon>Bacteroidota</taxon>
        <taxon>Flavobacteriia</taxon>
        <taxon>Flavobacteriales</taxon>
        <taxon>Flavobacteriaceae</taxon>
        <taxon>Psychroflexus</taxon>
    </lineage>
</organism>
<keyword evidence="2" id="KW-0328">Glycosyltransferase</keyword>
<evidence type="ECO:0000313" key="2">
    <source>
        <dbReference type="EMBL" id="GGE16579.1"/>
    </source>
</evidence>
<keyword evidence="3" id="KW-1185">Reference proteome</keyword>
<proteinExistence type="predicted"/>